<feature type="compositionally biased region" description="Basic and acidic residues" evidence="1">
    <location>
        <begin position="18"/>
        <end position="30"/>
    </location>
</feature>
<evidence type="ECO:0000259" key="2">
    <source>
        <dbReference type="Pfam" id="PF20744"/>
    </source>
</evidence>
<name>A0ABY0BLG6_MORCA</name>
<organism evidence="3 4">
    <name type="scientific">Moraxella catarrhalis</name>
    <name type="common">Branhamella catarrhalis</name>
    <dbReference type="NCBI Taxonomy" id="480"/>
    <lineage>
        <taxon>Bacteria</taxon>
        <taxon>Pseudomonadati</taxon>
        <taxon>Pseudomonadota</taxon>
        <taxon>Gammaproteobacteria</taxon>
        <taxon>Moraxellales</taxon>
        <taxon>Moraxellaceae</taxon>
        <taxon>Moraxella</taxon>
    </lineage>
</organism>
<reference evidence="3 4" key="1">
    <citation type="submission" date="2018-12" db="EMBL/GenBank/DDBJ databases">
        <title>Persistence of Moraxella catarrhalis in Chronic Obstructive Pulmonary Disease and Regulation of the Hag/MID Adhesin.</title>
        <authorList>
            <person name="Murphy T."/>
            <person name="Zhao X."/>
            <person name="Vyas G."/>
            <person name="Aluvathingal J."/>
            <person name="Nadendla S."/>
            <person name="Tallon L."/>
            <person name="Tettelin H."/>
        </authorList>
    </citation>
    <scope>NUCLEOTIDE SEQUENCE [LARGE SCALE GENOMIC DNA]</scope>
    <source>
        <strain evidence="3 4">173P27B1</strain>
    </source>
</reference>
<keyword evidence="4" id="KW-1185">Reference proteome</keyword>
<feature type="region of interest" description="Disordered" evidence="1">
    <location>
        <begin position="18"/>
        <end position="39"/>
    </location>
</feature>
<dbReference type="Pfam" id="PF20744">
    <property type="entry name" value="gp37_trimer"/>
    <property type="match status" value="1"/>
</dbReference>
<dbReference type="EMBL" id="RYER01000004">
    <property type="protein sequence ID" value="RUO17418.1"/>
    <property type="molecule type" value="Genomic_DNA"/>
</dbReference>
<protein>
    <submittedName>
        <fullName evidence="3">Phage tail repeat like family protein</fullName>
    </submittedName>
</protein>
<proteinExistence type="predicted"/>
<evidence type="ECO:0000313" key="3">
    <source>
        <dbReference type="EMBL" id="RUO17418.1"/>
    </source>
</evidence>
<comment type="caution">
    <text evidence="3">The sequence shown here is derived from an EMBL/GenBank/DDBJ whole genome shotgun (WGS) entry which is preliminary data.</text>
</comment>
<accession>A0ABY0BLG6</accession>
<dbReference type="InterPro" id="IPR048388">
    <property type="entry name" value="Gp37_trimer"/>
</dbReference>
<feature type="region of interest" description="Disordered" evidence="1">
    <location>
        <begin position="100"/>
        <end position="123"/>
    </location>
</feature>
<evidence type="ECO:0000313" key="4">
    <source>
        <dbReference type="Proteomes" id="UP000268436"/>
    </source>
</evidence>
<feature type="domain" description="Tail fibre protein gp37 trimerization region" evidence="2">
    <location>
        <begin position="406"/>
        <end position="470"/>
    </location>
</feature>
<dbReference type="Pfam" id="PF12789">
    <property type="entry name" value="PTR"/>
    <property type="match status" value="5"/>
</dbReference>
<dbReference type="Gene3D" id="6.20.80.10">
    <property type="match status" value="1"/>
</dbReference>
<gene>
    <name evidence="3" type="ORF">EJK54_1914</name>
</gene>
<dbReference type="Proteomes" id="UP000268436">
    <property type="component" value="Unassembled WGS sequence"/>
</dbReference>
<dbReference type="RefSeq" id="WP_260563408.1">
    <property type="nucleotide sequence ID" value="NZ_RYEQ01000017.1"/>
</dbReference>
<sequence length="603" mass="65895">MPQSALDDINKKIQDEIERSTQKDDAHDKAIQSLNTSKTSLSKSIDEIKEQLAGVSSVPMSVAWDSITGKPSSFNPSSHSHTISDISGLQSLLNAKANSNHSHSWNSITDKPQSFTPSSHTHQASDITDLHTILSKYATKDEIPRINTDGLTIDTSNLATKSSVNELSEQIATKADLSHTHTMSEVTDLSAELERYALKTELNNISVDTSHLATKSSVNELSEQIATKADQSHRHTITEVSGLQGILNNKLNSNASARSAQKLTTPRRINGIAFDGTQDITLPTPTNISWSAISNKPANFTPSAHRHAIGDITNLQRELDNKASRNHSHTWNSITNKPANFTPSAHRHAIGDITNLQRELDNKASRNHSHTWNSITDKPTTLTGYGITDAMRTDTDSETTGLISINRADSYIQGKQGSVRRWYVGSGSSSNHNVQLSNLTHNTQLELTNNRITSNKPLYVGTRRVLLEGDETASTTVQVTNHPTITLTLGATLEMTTFVYSNGRIVHRLNYKNMTKPALTALTSSSSRTKTLTVNLPTAMPRQVVQVNAHFYDSGYIGYASSLLAVWKLSETTNSTVPLKISDTNSSSNFSGFSDLVVTIEGF</sequence>
<evidence type="ECO:0000256" key="1">
    <source>
        <dbReference type="SAM" id="MobiDB-lite"/>
    </source>
</evidence>